<feature type="compositionally biased region" description="Polar residues" evidence="6">
    <location>
        <begin position="104"/>
        <end position="142"/>
    </location>
</feature>
<organism evidence="7 8">
    <name type="scientific">[Candida] anglica</name>
    <dbReference type="NCBI Taxonomy" id="148631"/>
    <lineage>
        <taxon>Eukaryota</taxon>
        <taxon>Fungi</taxon>
        <taxon>Dikarya</taxon>
        <taxon>Ascomycota</taxon>
        <taxon>Saccharomycotina</taxon>
        <taxon>Pichiomycetes</taxon>
        <taxon>Debaryomycetaceae</taxon>
        <taxon>Kurtzmaniella</taxon>
    </lineage>
</organism>
<evidence type="ECO:0000256" key="2">
    <source>
        <dbReference type="ARBA" id="ARBA00004421"/>
    </source>
</evidence>
<protein>
    <recommendedName>
        <fullName evidence="4">Inheritance of peroxisomes protein 1</fullName>
    </recommendedName>
</protein>
<feature type="compositionally biased region" description="Basic residues" evidence="6">
    <location>
        <begin position="637"/>
        <end position="651"/>
    </location>
</feature>
<sequence>MAVAEAVAEHGDGGATRSDSAARSENGTNGSNFFQRRSTLLDRANSLVRPLRANEPKQDHSTTARRHRKSSKRRKRKKPEPEKGKEQPEQEPEKKKDKELPRINPTSLPYNGKLSTTSIETPKSANTSVSTVTTPAVQQRSPYTGRIRNPSIDGSVTSGPLPVRKSSPMSPRKQSIKRYNDSAAAAAAAAAAVSTNNTNSNSIDPAVTFIQPTYSKSDKHTLFSHPSSKVLVFDEQLKDETRTDLAKTSGRLLGHGTIEIFQLNNGVMTYLACGTSFVYPLLRKLKILRTSFNTFILPLVNPERYWKISVDTSDAQVIARFEEILKETVRYRKLFFVEESSSQEEMVTVAVDVSPSTPIEENNDKMSSLDDILPNTSTPKNEFQLSISLPESPPSAPISPHNPVDSDLVGGGQSHFDLDLDTPSRLSRPAPTWPSDHSFMSALASLDVNDEPMIHHPKPKYPVTIPHSNPFQVQRHSIPQTSRAPMTTTTTVPVTDAPVVATIVSNVSTDSLDSLLDEYEENITTKSAIVPSRPQSRASTSFVSSAINYKRPSQFEGKIEDEDPYLEDFPTTSLSEYNRIHNGVPALTKSRSSYSIATSLRGGNSQNLSTTYREIYRSITERNLAQHLAEDDTRSAKSTKSHYQSRSKHPPLSRSAYTPAFTPVAVKPSHARKPKKYSNSVINERPGGLNPDDVYKMVSSRSANVRKSGERLERERDIKAKQNGGGGGIASRLFGW</sequence>
<comment type="similarity">
    <text evidence="3">Belongs to the INP1 family.</text>
</comment>
<dbReference type="Proteomes" id="UP001497600">
    <property type="component" value="Chromosome A"/>
</dbReference>
<comment type="subcellular location">
    <subcellularLocation>
        <location evidence="2">Peroxisome membrane</location>
        <topology evidence="2">Peripheral membrane protein</topology>
    </subcellularLocation>
</comment>
<evidence type="ECO:0000313" key="7">
    <source>
        <dbReference type="EMBL" id="CAK7892986.1"/>
    </source>
</evidence>
<proteinExistence type="inferred from homology"/>
<reference evidence="7 8" key="1">
    <citation type="submission" date="2024-01" db="EMBL/GenBank/DDBJ databases">
        <authorList>
            <consortium name="Genoscope - CEA"/>
            <person name="William W."/>
        </authorList>
    </citation>
    <scope>NUCLEOTIDE SEQUENCE [LARGE SCALE GENOMIC DNA]</scope>
    <source>
        <strain evidence="7 8">29B2s-10</strain>
    </source>
</reference>
<feature type="region of interest" description="Disordered" evidence="6">
    <location>
        <begin position="1"/>
        <end position="178"/>
    </location>
</feature>
<feature type="compositionally biased region" description="Basic and acidic residues" evidence="6">
    <location>
        <begin position="79"/>
        <end position="101"/>
    </location>
</feature>
<evidence type="ECO:0000256" key="5">
    <source>
        <dbReference type="ARBA" id="ARBA00023136"/>
    </source>
</evidence>
<feature type="compositionally biased region" description="Polar residues" evidence="6">
    <location>
        <begin position="17"/>
        <end position="38"/>
    </location>
</feature>
<feature type="compositionally biased region" description="Basic and acidic residues" evidence="6">
    <location>
        <begin position="52"/>
        <end position="62"/>
    </location>
</feature>
<keyword evidence="8" id="KW-1185">Reference proteome</keyword>
<keyword evidence="5" id="KW-0472">Membrane</keyword>
<dbReference type="Pfam" id="PF12634">
    <property type="entry name" value="Inp1"/>
    <property type="match status" value="1"/>
</dbReference>
<dbReference type="EMBL" id="OZ004253">
    <property type="protein sequence ID" value="CAK7892986.1"/>
    <property type="molecule type" value="Genomic_DNA"/>
</dbReference>
<comment type="function">
    <text evidence="1">Required for peroxisome inheritance.</text>
</comment>
<evidence type="ECO:0000256" key="3">
    <source>
        <dbReference type="ARBA" id="ARBA00010707"/>
    </source>
</evidence>
<evidence type="ECO:0000256" key="6">
    <source>
        <dbReference type="SAM" id="MobiDB-lite"/>
    </source>
</evidence>
<feature type="region of interest" description="Disordered" evidence="6">
    <location>
        <begin position="626"/>
        <end position="693"/>
    </location>
</feature>
<evidence type="ECO:0000256" key="4">
    <source>
        <dbReference type="ARBA" id="ARBA00021397"/>
    </source>
</evidence>
<evidence type="ECO:0000313" key="8">
    <source>
        <dbReference type="Proteomes" id="UP001497600"/>
    </source>
</evidence>
<name>A0ABP0E749_9ASCO</name>
<feature type="compositionally biased region" description="Basic residues" evidence="6">
    <location>
        <begin position="63"/>
        <end position="78"/>
    </location>
</feature>
<dbReference type="InterPro" id="IPR024758">
    <property type="entry name" value="Inp1"/>
</dbReference>
<evidence type="ECO:0000256" key="1">
    <source>
        <dbReference type="ARBA" id="ARBA00003594"/>
    </source>
</evidence>
<accession>A0ABP0E749</accession>
<gene>
    <name evidence="7" type="ORF">CAAN4_A05314</name>
</gene>